<keyword evidence="1" id="KW-0521">NADP</keyword>
<comment type="caution">
    <text evidence="3">The sequence shown here is derived from an EMBL/GenBank/DDBJ whole genome shotgun (WGS) entry which is preliminary data.</text>
</comment>
<feature type="non-terminal residue" evidence="3">
    <location>
        <position position="133"/>
    </location>
</feature>
<evidence type="ECO:0000259" key="2">
    <source>
        <dbReference type="Pfam" id="PF08240"/>
    </source>
</evidence>
<evidence type="ECO:0000256" key="1">
    <source>
        <dbReference type="ARBA" id="ARBA00022857"/>
    </source>
</evidence>
<protein>
    <recommendedName>
        <fullName evidence="2">Alcohol dehydrogenase-like N-terminal domain-containing protein</fullName>
    </recommendedName>
</protein>
<dbReference type="PANTHER" id="PTHR44154">
    <property type="entry name" value="QUINONE OXIDOREDUCTASE"/>
    <property type="match status" value="1"/>
</dbReference>
<reference evidence="3" key="1">
    <citation type="submission" date="2014-06" db="EMBL/GenBank/DDBJ databases">
        <title>Key roles for freshwater Actinobacteria revealed by deep metagenomic sequencing.</title>
        <authorList>
            <person name="Ghai R."/>
            <person name="Mizuno C.M."/>
            <person name="Picazo A."/>
            <person name="Camacho A."/>
            <person name="Rodriguez-Valera F."/>
        </authorList>
    </citation>
    <scope>NUCLEOTIDE SEQUENCE</scope>
</reference>
<proteinExistence type="predicted"/>
<dbReference type="EMBL" id="JNSL01000239">
    <property type="protein sequence ID" value="KGA11286.1"/>
    <property type="molecule type" value="Genomic_DNA"/>
</dbReference>
<dbReference type="InterPro" id="IPR051603">
    <property type="entry name" value="Zinc-ADH_QOR/CCCR"/>
</dbReference>
<sequence>MRAVVAKSGNNEDPLAGLFIGEHPDPVVPDGWVRVAVKAAALNHHDVWTLRGVATAAENLPIVLGSDASGVLDDGREVIVHAVIGDPSKGDETLDPKRSLLSEVHNGTHAEFVTVPAYNVIAKPDFLSFEEAA</sequence>
<gene>
    <name evidence="3" type="ORF">GM51_22725</name>
</gene>
<dbReference type="AlphaFoldDB" id="A0A094QAI6"/>
<feature type="domain" description="Alcohol dehydrogenase-like N-terminal" evidence="2">
    <location>
        <begin position="30"/>
        <end position="125"/>
    </location>
</feature>
<accession>A0A094QAI6</accession>
<dbReference type="Pfam" id="PF08240">
    <property type="entry name" value="ADH_N"/>
    <property type="match status" value="1"/>
</dbReference>
<dbReference type="InterPro" id="IPR011032">
    <property type="entry name" value="GroES-like_sf"/>
</dbReference>
<evidence type="ECO:0000313" key="3">
    <source>
        <dbReference type="EMBL" id="KGA11286.1"/>
    </source>
</evidence>
<dbReference type="InterPro" id="IPR013154">
    <property type="entry name" value="ADH-like_N"/>
</dbReference>
<name>A0A094QAI6_9ZZZZ</name>
<dbReference type="PANTHER" id="PTHR44154:SF1">
    <property type="entry name" value="QUINONE OXIDOREDUCTASE"/>
    <property type="match status" value="1"/>
</dbReference>
<dbReference type="SUPFAM" id="SSF50129">
    <property type="entry name" value="GroES-like"/>
    <property type="match status" value="1"/>
</dbReference>
<dbReference type="Gene3D" id="3.90.180.10">
    <property type="entry name" value="Medium-chain alcohol dehydrogenases, catalytic domain"/>
    <property type="match status" value="1"/>
</dbReference>
<organism evidence="3">
    <name type="scientific">freshwater metagenome</name>
    <dbReference type="NCBI Taxonomy" id="449393"/>
    <lineage>
        <taxon>unclassified sequences</taxon>
        <taxon>metagenomes</taxon>
        <taxon>ecological metagenomes</taxon>
    </lineage>
</organism>